<keyword evidence="8" id="KW-0539">Nucleus</keyword>
<dbReference type="GO" id="GO:0004519">
    <property type="term" value="F:endonuclease activity"/>
    <property type="evidence" value="ECO:0007669"/>
    <property type="project" value="UniProtKB-KW"/>
</dbReference>
<dbReference type="InterPro" id="IPR036980">
    <property type="entry name" value="RNase_P/MRP_Rpp29_sf"/>
</dbReference>
<dbReference type="GO" id="GO:0001682">
    <property type="term" value="P:tRNA 5'-leader removal"/>
    <property type="evidence" value="ECO:0007669"/>
    <property type="project" value="InterPro"/>
</dbReference>
<sequence length="295" mass="32999">MSSSKAGQSSATTLDIYDELAFIHGQKITLTSAAPFTPSFVLSSVAQSSDPTEVYVDRVRGRKILLENPAKVSRAQKEQEKKEERRKEAKKNKNKNRLIMSRKEAKVKGVWRLEKEQARFELFVPLHHLWMGYISELMGLPQSSSVSGVPTLKDAPSAVGMHPKLVKADFHGSLLTVKQSKCPSLVGLSGIVIHETENTFRIITPENKDKLLPKQNTIFTFSIPLFSTLPPTHTPEAPLPMPDPRSQSDSSAEATTTVTVLDMPHLEFDLYGNQFRFRSAERAGRKFKPKETIEL</sequence>
<dbReference type="InterPro" id="IPR002730">
    <property type="entry name" value="Rpp29/RNP1"/>
</dbReference>
<dbReference type="InterPro" id="IPR023534">
    <property type="entry name" value="Rof/RNase_P-like"/>
</dbReference>
<dbReference type="Gene3D" id="2.30.30.210">
    <property type="entry name" value="Ribonuclease P/MRP, subunit p29"/>
    <property type="match status" value="1"/>
</dbReference>
<keyword evidence="4 8" id="KW-0819">tRNA processing</keyword>
<name>A0A4S8KM43_DENBC</name>
<evidence type="ECO:0000256" key="7">
    <source>
        <dbReference type="ARBA" id="ARBA00022801"/>
    </source>
</evidence>
<keyword evidence="6" id="KW-0255">Endonuclease</keyword>
<dbReference type="SMART" id="SM00538">
    <property type="entry name" value="POP4"/>
    <property type="match status" value="1"/>
</dbReference>
<comment type="subcellular location">
    <subcellularLocation>
        <location evidence="1">Nucleus</location>
    </subcellularLocation>
</comment>
<evidence type="ECO:0000256" key="3">
    <source>
        <dbReference type="ARBA" id="ARBA00022490"/>
    </source>
</evidence>
<keyword evidence="5" id="KW-0540">Nuclease</keyword>
<dbReference type="PIRSF" id="PIRSF027081">
    <property type="entry name" value="RNase_P/MRP_p29_subunit"/>
    <property type="match status" value="1"/>
</dbReference>
<feature type="region of interest" description="Disordered" evidence="9">
    <location>
        <begin position="232"/>
        <end position="255"/>
    </location>
</feature>
<evidence type="ECO:0000256" key="1">
    <source>
        <dbReference type="ARBA" id="ARBA00004123"/>
    </source>
</evidence>
<organism evidence="10 11">
    <name type="scientific">Dendrothele bispora (strain CBS 962.96)</name>
    <dbReference type="NCBI Taxonomy" id="1314807"/>
    <lineage>
        <taxon>Eukaryota</taxon>
        <taxon>Fungi</taxon>
        <taxon>Dikarya</taxon>
        <taxon>Basidiomycota</taxon>
        <taxon>Agaricomycotina</taxon>
        <taxon>Agaricomycetes</taxon>
        <taxon>Agaricomycetidae</taxon>
        <taxon>Agaricales</taxon>
        <taxon>Agaricales incertae sedis</taxon>
        <taxon>Dendrothele</taxon>
    </lineage>
</organism>
<dbReference type="GO" id="GO:0000172">
    <property type="term" value="C:ribonuclease MRP complex"/>
    <property type="evidence" value="ECO:0007669"/>
    <property type="project" value="InterPro"/>
</dbReference>
<dbReference type="GO" id="GO:0030677">
    <property type="term" value="C:ribonuclease P complex"/>
    <property type="evidence" value="ECO:0007669"/>
    <property type="project" value="InterPro"/>
</dbReference>
<dbReference type="EMBL" id="ML180810">
    <property type="protein sequence ID" value="THU76610.1"/>
    <property type="molecule type" value="Genomic_DNA"/>
</dbReference>
<dbReference type="GO" id="GO:0016787">
    <property type="term" value="F:hydrolase activity"/>
    <property type="evidence" value="ECO:0007669"/>
    <property type="project" value="UniProtKB-KW"/>
</dbReference>
<evidence type="ECO:0000256" key="9">
    <source>
        <dbReference type="SAM" id="MobiDB-lite"/>
    </source>
</evidence>
<reference evidence="10 11" key="1">
    <citation type="journal article" date="2019" name="Nat. Ecol. Evol.">
        <title>Megaphylogeny resolves global patterns of mushroom evolution.</title>
        <authorList>
            <person name="Varga T."/>
            <person name="Krizsan K."/>
            <person name="Foldi C."/>
            <person name="Dima B."/>
            <person name="Sanchez-Garcia M."/>
            <person name="Sanchez-Ramirez S."/>
            <person name="Szollosi G.J."/>
            <person name="Szarkandi J.G."/>
            <person name="Papp V."/>
            <person name="Albert L."/>
            <person name="Andreopoulos W."/>
            <person name="Angelini C."/>
            <person name="Antonin V."/>
            <person name="Barry K.W."/>
            <person name="Bougher N.L."/>
            <person name="Buchanan P."/>
            <person name="Buyck B."/>
            <person name="Bense V."/>
            <person name="Catcheside P."/>
            <person name="Chovatia M."/>
            <person name="Cooper J."/>
            <person name="Damon W."/>
            <person name="Desjardin D."/>
            <person name="Finy P."/>
            <person name="Geml J."/>
            <person name="Haridas S."/>
            <person name="Hughes K."/>
            <person name="Justo A."/>
            <person name="Karasinski D."/>
            <person name="Kautmanova I."/>
            <person name="Kiss B."/>
            <person name="Kocsube S."/>
            <person name="Kotiranta H."/>
            <person name="LaButti K.M."/>
            <person name="Lechner B.E."/>
            <person name="Liimatainen K."/>
            <person name="Lipzen A."/>
            <person name="Lukacs Z."/>
            <person name="Mihaltcheva S."/>
            <person name="Morgado L.N."/>
            <person name="Niskanen T."/>
            <person name="Noordeloos M.E."/>
            <person name="Ohm R.A."/>
            <person name="Ortiz-Santana B."/>
            <person name="Ovrebo C."/>
            <person name="Racz N."/>
            <person name="Riley R."/>
            <person name="Savchenko A."/>
            <person name="Shiryaev A."/>
            <person name="Soop K."/>
            <person name="Spirin V."/>
            <person name="Szebenyi C."/>
            <person name="Tomsovsky M."/>
            <person name="Tulloss R.E."/>
            <person name="Uehling J."/>
            <person name="Grigoriev I.V."/>
            <person name="Vagvolgyi C."/>
            <person name="Papp T."/>
            <person name="Martin F.M."/>
            <person name="Miettinen O."/>
            <person name="Hibbett D.S."/>
            <person name="Nagy L.G."/>
        </authorList>
    </citation>
    <scope>NUCLEOTIDE SEQUENCE [LARGE SCALE GENOMIC DNA]</scope>
    <source>
        <strain evidence="10 11">CBS 962.96</strain>
    </source>
</reference>
<feature type="compositionally biased region" description="Polar residues" evidence="9">
    <location>
        <begin position="245"/>
        <end position="255"/>
    </location>
</feature>
<evidence type="ECO:0000256" key="5">
    <source>
        <dbReference type="ARBA" id="ARBA00022722"/>
    </source>
</evidence>
<protein>
    <recommendedName>
        <fullName evidence="8">Ribonuclease P protein subunit</fullName>
    </recommendedName>
</protein>
<proteinExistence type="inferred from homology"/>
<dbReference type="GO" id="GO:0033204">
    <property type="term" value="F:ribonuclease P RNA binding"/>
    <property type="evidence" value="ECO:0007669"/>
    <property type="project" value="InterPro"/>
</dbReference>
<dbReference type="SUPFAM" id="SSF101744">
    <property type="entry name" value="Rof/RNase P subunit-like"/>
    <property type="match status" value="1"/>
</dbReference>
<evidence type="ECO:0000256" key="8">
    <source>
        <dbReference type="PIRNR" id="PIRNR027081"/>
    </source>
</evidence>
<dbReference type="Proteomes" id="UP000297245">
    <property type="component" value="Unassembled WGS sequence"/>
</dbReference>
<dbReference type="HAMAP" id="MF_00754">
    <property type="entry name" value="RNase_P_1"/>
    <property type="match status" value="1"/>
</dbReference>
<comment type="similarity">
    <text evidence="2">Belongs to the eukaryotic/archaeal RNase P protein component 1 family.</text>
</comment>
<evidence type="ECO:0000256" key="4">
    <source>
        <dbReference type="ARBA" id="ARBA00022694"/>
    </source>
</evidence>
<evidence type="ECO:0000256" key="2">
    <source>
        <dbReference type="ARBA" id="ARBA00006181"/>
    </source>
</evidence>
<evidence type="ECO:0000256" key="6">
    <source>
        <dbReference type="ARBA" id="ARBA00022759"/>
    </source>
</evidence>
<dbReference type="AlphaFoldDB" id="A0A4S8KM43"/>
<gene>
    <name evidence="10" type="ORF">K435DRAFT_898257</name>
</gene>
<evidence type="ECO:0000313" key="10">
    <source>
        <dbReference type="EMBL" id="THU76610.1"/>
    </source>
</evidence>
<dbReference type="GO" id="GO:0006364">
    <property type="term" value="P:rRNA processing"/>
    <property type="evidence" value="ECO:0007669"/>
    <property type="project" value="TreeGrafter"/>
</dbReference>
<dbReference type="OrthoDB" id="124041at2759"/>
<keyword evidence="7" id="KW-0378">Hydrolase</keyword>
<dbReference type="GO" id="GO:0005634">
    <property type="term" value="C:nucleus"/>
    <property type="evidence" value="ECO:0007669"/>
    <property type="project" value="UniProtKB-SubCell"/>
</dbReference>
<dbReference type="Pfam" id="PF01868">
    <property type="entry name" value="RNase_P-MRP_p29"/>
    <property type="match status" value="1"/>
</dbReference>
<dbReference type="InterPro" id="IPR016848">
    <property type="entry name" value="RNase_P/MRP_Rpp29-subunit"/>
</dbReference>
<keyword evidence="11" id="KW-1185">Reference proteome</keyword>
<evidence type="ECO:0000313" key="11">
    <source>
        <dbReference type="Proteomes" id="UP000297245"/>
    </source>
</evidence>
<keyword evidence="3" id="KW-0963">Cytoplasm</keyword>
<feature type="region of interest" description="Disordered" evidence="9">
    <location>
        <begin position="71"/>
        <end position="96"/>
    </location>
</feature>
<dbReference type="InterPro" id="IPR023538">
    <property type="entry name" value="RNP1"/>
</dbReference>
<dbReference type="PANTHER" id="PTHR13348:SF0">
    <property type="entry name" value="RIBONUCLEASE P PROTEIN SUBUNIT P29"/>
    <property type="match status" value="1"/>
</dbReference>
<dbReference type="PANTHER" id="PTHR13348">
    <property type="entry name" value="RIBONUCLEASE P SUBUNIT P29"/>
    <property type="match status" value="1"/>
</dbReference>
<accession>A0A4S8KM43</accession>
<feature type="compositionally biased region" description="Basic and acidic residues" evidence="9">
    <location>
        <begin position="75"/>
        <end position="87"/>
    </location>
</feature>